<dbReference type="Proteomes" id="UP000002039">
    <property type="component" value="Unassembled WGS sequence"/>
</dbReference>
<dbReference type="RefSeq" id="XP_045276059.1">
    <property type="nucleotide sequence ID" value="XM_045419840.1"/>
</dbReference>
<accession>A0ABP2EY14</accession>
<evidence type="ECO:0000313" key="1">
    <source>
        <dbReference type="EMBL" id="EEQ89060.2"/>
    </source>
</evidence>
<evidence type="ECO:0000313" key="2">
    <source>
        <dbReference type="Proteomes" id="UP000002039"/>
    </source>
</evidence>
<organism evidence="1 2">
    <name type="scientific">Ajellomyces dermatitidis (strain ER-3 / ATCC MYA-2586)</name>
    <name type="common">Blastomyces dermatitidis</name>
    <dbReference type="NCBI Taxonomy" id="559297"/>
    <lineage>
        <taxon>Eukaryota</taxon>
        <taxon>Fungi</taxon>
        <taxon>Dikarya</taxon>
        <taxon>Ascomycota</taxon>
        <taxon>Pezizomycotina</taxon>
        <taxon>Eurotiomycetes</taxon>
        <taxon>Eurotiomycetidae</taxon>
        <taxon>Onygenales</taxon>
        <taxon>Ajellomycetaceae</taxon>
        <taxon>Blastomyces</taxon>
    </lineage>
</organism>
<reference evidence="2" key="1">
    <citation type="journal article" date="2015" name="PLoS Genet.">
        <title>The dynamic genome and transcriptome of the human fungal pathogen Blastomyces and close relative Emmonsia.</title>
        <authorList>
            <person name="Munoz J.F."/>
            <person name="Gauthier G.M."/>
            <person name="Desjardins C.A."/>
            <person name="Gallo J.E."/>
            <person name="Holder J."/>
            <person name="Sullivan T.D."/>
            <person name="Marty A.J."/>
            <person name="Carmen J.C."/>
            <person name="Chen Z."/>
            <person name="Ding L."/>
            <person name="Gujja S."/>
            <person name="Magrini V."/>
            <person name="Misas E."/>
            <person name="Mitreva M."/>
            <person name="Priest M."/>
            <person name="Saif S."/>
            <person name="Whiston E.A."/>
            <person name="Young S."/>
            <person name="Zeng Q."/>
            <person name="Goldman W.E."/>
            <person name="Mardis E.R."/>
            <person name="Taylor J.W."/>
            <person name="McEwen J.G."/>
            <person name="Clay O.K."/>
            <person name="Klein B.S."/>
            <person name="Cuomo C.A."/>
        </authorList>
    </citation>
    <scope>NUCLEOTIDE SEQUENCE [LARGE SCALE GENOMIC DNA]</scope>
    <source>
        <strain evidence="2">ER-3 / ATCC MYA-2586</strain>
    </source>
</reference>
<dbReference type="EMBL" id="EQ999976">
    <property type="protein sequence ID" value="EEQ89060.2"/>
    <property type="molecule type" value="Genomic_DNA"/>
</dbReference>
<proteinExistence type="predicted"/>
<keyword evidence="2" id="KW-1185">Reference proteome</keyword>
<dbReference type="GeneID" id="69026374"/>
<gene>
    <name evidence="1" type="ORF">BDCG_04180</name>
</gene>
<sequence length="114" mass="12932">MSYEQEGLKRLDGRFAIRPSMGGSQLNLTADCVVELENGQTFLVLNPQTAKFLGFHSTFLPRKKRRLKETWMDCHWACKQCRVSTTMSGICSQSKGLQGQSSMGKLRMLCPWVK</sequence>
<protein>
    <recommendedName>
        <fullName evidence="3">SH2 domain-containing protein</fullName>
    </recommendedName>
</protein>
<evidence type="ECO:0008006" key="3">
    <source>
        <dbReference type="Google" id="ProtNLM"/>
    </source>
</evidence>
<name>A0ABP2EY14_AJEDR</name>